<evidence type="ECO:0008006" key="3">
    <source>
        <dbReference type="Google" id="ProtNLM"/>
    </source>
</evidence>
<proteinExistence type="predicted"/>
<sequence length="282" mass="32050">MSTSDVAEEDDVFNFELVYFRVENKVFTAIKKCLLVAESPFLDMFSLPVEDGDIPEGVTKEKPVVLEETDAEAFKTFLILLHGDRCVKGHVINTVEQYVGAMKLANRWRFLDVRDAAKAMLGRYLSGEWSPILDAEDRIRLARECRVKRWLRQGLVHFIEKLLDQSPTPATLAEAADLVDAPTLASMLFICYLIARLDGDFNSEQTHICACSRTVFSIRGDPSACNTCQDSWHVVSRRLKIQELVDTVFEAELAVCMYEGDPEYYRGPTKVPDLLLFRNQQL</sequence>
<dbReference type="InterPro" id="IPR011333">
    <property type="entry name" value="SKP1/BTB/POZ_sf"/>
</dbReference>
<reference evidence="1 2" key="1">
    <citation type="journal article" date="2020" name="ISME J.">
        <title>Uncovering the hidden diversity of litter-decomposition mechanisms in mushroom-forming fungi.</title>
        <authorList>
            <person name="Floudas D."/>
            <person name="Bentzer J."/>
            <person name="Ahren D."/>
            <person name="Johansson T."/>
            <person name="Persson P."/>
            <person name="Tunlid A."/>
        </authorList>
    </citation>
    <scope>NUCLEOTIDE SEQUENCE [LARGE SCALE GENOMIC DNA]</scope>
    <source>
        <strain evidence="1 2">CBS 101986</strain>
    </source>
</reference>
<dbReference type="EMBL" id="JAACJJ010000028">
    <property type="protein sequence ID" value="KAF5322088.1"/>
    <property type="molecule type" value="Genomic_DNA"/>
</dbReference>
<keyword evidence="2" id="KW-1185">Reference proteome</keyword>
<dbReference type="Gene3D" id="3.30.710.10">
    <property type="entry name" value="Potassium Channel Kv1.1, Chain A"/>
    <property type="match status" value="1"/>
</dbReference>
<evidence type="ECO:0000313" key="1">
    <source>
        <dbReference type="EMBL" id="KAF5322088.1"/>
    </source>
</evidence>
<evidence type="ECO:0000313" key="2">
    <source>
        <dbReference type="Proteomes" id="UP000567179"/>
    </source>
</evidence>
<organism evidence="1 2">
    <name type="scientific">Psilocybe cf. subviscida</name>
    <dbReference type="NCBI Taxonomy" id="2480587"/>
    <lineage>
        <taxon>Eukaryota</taxon>
        <taxon>Fungi</taxon>
        <taxon>Dikarya</taxon>
        <taxon>Basidiomycota</taxon>
        <taxon>Agaricomycotina</taxon>
        <taxon>Agaricomycetes</taxon>
        <taxon>Agaricomycetidae</taxon>
        <taxon>Agaricales</taxon>
        <taxon>Agaricineae</taxon>
        <taxon>Strophariaceae</taxon>
        <taxon>Psilocybe</taxon>
    </lineage>
</organism>
<dbReference type="AlphaFoldDB" id="A0A8H5BGK8"/>
<comment type="caution">
    <text evidence="1">The sequence shown here is derived from an EMBL/GenBank/DDBJ whole genome shotgun (WGS) entry which is preliminary data.</text>
</comment>
<gene>
    <name evidence="1" type="ORF">D9619_002108</name>
</gene>
<dbReference type="OrthoDB" id="3193844at2759"/>
<protein>
    <recommendedName>
        <fullName evidence="3">BTB domain-containing protein</fullName>
    </recommendedName>
</protein>
<name>A0A8H5BGK8_9AGAR</name>
<accession>A0A8H5BGK8</accession>
<dbReference type="Proteomes" id="UP000567179">
    <property type="component" value="Unassembled WGS sequence"/>
</dbReference>